<dbReference type="InterPro" id="IPR001647">
    <property type="entry name" value="HTH_TetR"/>
</dbReference>
<dbReference type="EMBL" id="JAFREP010000002">
    <property type="protein sequence ID" value="MBO1317509.1"/>
    <property type="molecule type" value="Genomic_DNA"/>
</dbReference>
<evidence type="ECO:0000259" key="5">
    <source>
        <dbReference type="PROSITE" id="PS50977"/>
    </source>
</evidence>
<name>A0A8J7Q6C7_9BACT</name>
<accession>A0A8J7Q6C7</accession>
<dbReference type="Gene3D" id="1.10.357.10">
    <property type="entry name" value="Tetracycline Repressor, domain 2"/>
    <property type="match status" value="1"/>
</dbReference>
<dbReference type="InterPro" id="IPR009057">
    <property type="entry name" value="Homeodomain-like_sf"/>
</dbReference>
<evidence type="ECO:0000256" key="3">
    <source>
        <dbReference type="ARBA" id="ARBA00023163"/>
    </source>
</evidence>
<comment type="caution">
    <text evidence="6">The sequence shown here is derived from an EMBL/GenBank/DDBJ whole genome shotgun (WGS) entry which is preliminary data.</text>
</comment>
<dbReference type="GO" id="GO:0003677">
    <property type="term" value="F:DNA binding"/>
    <property type="evidence" value="ECO:0007669"/>
    <property type="project" value="UniProtKB-UniRule"/>
</dbReference>
<keyword evidence="1" id="KW-0805">Transcription regulation</keyword>
<proteinExistence type="predicted"/>
<dbReference type="Pfam" id="PF00440">
    <property type="entry name" value="TetR_N"/>
    <property type="match status" value="1"/>
</dbReference>
<dbReference type="PROSITE" id="PS50977">
    <property type="entry name" value="HTH_TETR_2"/>
    <property type="match status" value="1"/>
</dbReference>
<dbReference type="InterPro" id="IPR036271">
    <property type="entry name" value="Tet_transcr_reg_TetR-rel_C_sf"/>
</dbReference>
<organism evidence="6 7">
    <name type="scientific">Acanthopleuribacter pedis</name>
    <dbReference type="NCBI Taxonomy" id="442870"/>
    <lineage>
        <taxon>Bacteria</taxon>
        <taxon>Pseudomonadati</taxon>
        <taxon>Acidobacteriota</taxon>
        <taxon>Holophagae</taxon>
        <taxon>Acanthopleuribacterales</taxon>
        <taxon>Acanthopleuribacteraceae</taxon>
        <taxon>Acanthopleuribacter</taxon>
    </lineage>
</organism>
<sequence length="194" mass="21458">MGRGRPIGFDREQALDKALMHFYERGYHGSGMSDLVETMGIARQSLYSAWGDKRGLFMEAVNRYGHAQEVMIQEILDRPGSPLQNIRDVFQVMGQIALDPNSPGCLVGNTIAELNEADEEIKRMLLSHFETITAAIRATLVRAKEVGELPRGVNVRAIASTFCCIAQGLFIATKLEADPEMVKDVLDTAMSLLE</sequence>
<reference evidence="6" key="1">
    <citation type="submission" date="2021-03" db="EMBL/GenBank/DDBJ databases">
        <authorList>
            <person name="Wang G."/>
        </authorList>
    </citation>
    <scope>NUCLEOTIDE SEQUENCE</scope>
    <source>
        <strain evidence="6">KCTC 12899</strain>
    </source>
</reference>
<feature type="DNA-binding region" description="H-T-H motif" evidence="4">
    <location>
        <begin position="31"/>
        <end position="50"/>
    </location>
</feature>
<evidence type="ECO:0000313" key="7">
    <source>
        <dbReference type="Proteomes" id="UP000664417"/>
    </source>
</evidence>
<dbReference type="PANTHER" id="PTHR47506">
    <property type="entry name" value="TRANSCRIPTIONAL REGULATORY PROTEIN"/>
    <property type="match status" value="1"/>
</dbReference>
<evidence type="ECO:0000313" key="6">
    <source>
        <dbReference type="EMBL" id="MBO1317509.1"/>
    </source>
</evidence>
<evidence type="ECO:0000256" key="1">
    <source>
        <dbReference type="ARBA" id="ARBA00023015"/>
    </source>
</evidence>
<evidence type="ECO:0000256" key="2">
    <source>
        <dbReference type="ARBA" id="ARBA00023125"/>
    </source>
</evidence>
<evidence type="ECO:0000256" key="4">
    <source>
        <dbReference type="PROSITE-ProRule" id="PRU00335"/>
    </source>
</evidence>
<feature type="domain" description="HTH tetR-type" evidence="5">
    <location>
        <begin position="8"/>
        <end position="68"/>
    </location>
</feature>
<dbReference type="SUPFAM" id="SSF46689">
    <property type="entry name" value="Homeodomain-like"/>
    <property type="match status" value="1"/>
</dbReference>
<keyword evidence="3" id="KW-0804">Transcription</keyword>
<dbReference type="Gene3D" id="1.10.10.60">
    <property type="entry name" value="Homeodomain-like"/>
    <property type="match status" value="1"/>
</dbReference>
<dbReference type="AlphaFoldDB" id="A0A8J7Q6C7"/>
<dbReference type="Pfam" id="PF16925">
    <property type="entry name" value="TetR_C_13"/>
    <property type="match status" value="1"/>
</dbReference>
<keyword evidence="7" id="KW-1185">Reference proteome</keyword>
<protein>
    <submittedName>
        <fullName evidence="6">TetR/AcrR family transcriptional regulator</fullName>
    </submittedName>
</protein>
<dbReference type="Proteomes" id="UP000664417">
    <property type="component" value="Unassembled WGS sequence"/>
</dbReference>
<dbReference type="InterPro" id="IPR011075">
    <property type="entry name" value="TetR_C"/>
</dbReference>
<dbReference type="PANTHER" id="PTHR47506:SF10">
    <property type="entry name" value="TRANSCRIPTIONAL REGULATORY PROTEIN"/>
    <property type="match status" value="1"/>
</dbReference>
<gene>
    <name evidence="6" type="ORF">J3U88_03485</name>
</gene>
<keyword evidence="2 4" id="KW-0238">DNA-binding</keyword>
<dbReference type="RefSeq" id="WP_207856753.1">
    <property type="nucleotide sequence ID" value="NZ_JAFREP010000002.1"/>
</dbReference>
<dbReference type="SUPFAM" id="SSF48498">
    <property type="entry name" value="Tetracyclin repressor-like, C-terminal domain"/>
    <property type="match status" value="1"/>
</dbReference>